<evidence type="ECO:0000313" key="3">
    <source>
        <dbReference type="Proteomes" id="UP000261105"/>
    </source>
</evidence>
<evidence type="ECO:0000256" key="1">
    <source>
        <dbReference type="SAM" id="MobiDB-lite"/>
    </source>
</evidence>
<evidence type="ECO:0000313" key="2">
    <source>
        <dbReference type="EMBL" id="RGN87577.1"/>
    </source>
</evidence>
<dbReference type="Proteomes" id="UP000261105">
    <property type="component" value="Unassembled WGS sequence"/>
</dbReference>
<organism evidence="2 3">
    <name type="scientific">Blautia obeum</name>
    <dbReference type="NCBI Taxonomy" id="40520"/>
    <lineage>
        <taxon>Bacteria</taxon>
        <taxon>Bacillati</taxon>
        <taxon>Bacillota</taxon>
        <taxon>Clostridia</taxon>
        <taxon>Lachnospirales</taxon>
        <taxon>Lachnospiraceae</taxon>
        <taxon>Blautia</taxon>
    </lineage>
</organism>
<gene>
    <name evidence="2" type="ORF">DXB38_08830</name>
</gene>
<name>A0A3E5EFU1_9FIRM</name>
<sequence length="217" mass="23337">MALSMTACGNKESETVTPDNSTTPEAVETQPTQEATGTEETTSRDDTGVYPNATGLTEVAMGVTEDICTFKVPLNYVLAGGYYDENNEEHTIQGLNSATTTVEEALAAGSFSTGNHLAFFTMTSLDADQTMITTGMYTPDIMSWDDFKAYYTDAKEIGDESVPGLLYHVEAISGQCVAVAVKVSDDVTLQIVYEGSLEGEIGEDELGQRLYELVTVK</sequence>
<dbReference type="AlphaFoldDB" id="A0A3E5EFU1"/>
<protein>
    <submittedName>
        <fullName evidence="2">Uncharacterized protein</fullName>
    </submittedName>
</protein>
<accession>A0A3E5EFU1</accession>
<feature type="region of interest" description="Disordered" evidence="1">
    <location>
        <begin position="1"/>
        <end position="50"/>
    </location>
</feature>
<reference evidence="2 3" key="1">
    <citation type="submission" date="2018-08" db="EMBL/GenBank/DDBJ databases">
        <title>A genome reference for cultivated species of the human gut microbiota.</title>
        <authorList>
            <person name="Zou Y."/>
            <person name="Xue W."/>
            <person name="Luo G."/>
        </authorList>
    </citation>
    <scope>NUCLEOTIDE SEQUENCE [LARGE SCALE GENOMIC DNA]</scope>
    <source>
        <strain evidence="2 3">OM03-6</strain>
    </source>
</reference>
<comment type="caution">
    <text evidence="2">The sequence shown here is derived from an EMBL/GenBank/DDBJ whole genome shotgun (WGS) entry which is preliminary data.</text>
</comment>
<feature type="compositionally biased region" description="Polar residues" evidence="1">
    <location>
        <begin position="15"/>
        <end position="40"/>
    </location>
</feature>
<dbReference type="EMBL" id="QSUZ01000009">
    <property type="protein sequence ID" value="RGN87577.1"/>
    <property type="molecule type" value="Genomic_DNA"/>
</dbReference>
<proteinExistence type="predicted"/>